<dbReference type="RefSeq" id="WP_345459335.1">
    <property type="nucleotide sequence ID" value="NZ_BAABHF010000012.1"/>
</dbReference>
<feature type="domain" description="Glycosyl transferase family 1" evidence="3">
    <location>
        <begin position="214"/>
        <end position="358"/>
    </location>
</feature>
<keyword evidence="6" id="KW-1185">Reference proteome</keyword>
<dbReference type="InterPro" id="IPR028098">
    <property type="entry name" value="Glyco_trans_4-like_N"/>
</dbReference>
<proteinExistence type="predicted"/>
<dbReference type="CDD" id="cd03801">
    <property type="entry name" value="GT4_PimA-like"/>
    <property type="match status" value="1"/>
</dbReference>
<protein>
    <submittedName>
        <fullName evidence="5">Glycosyltransferase family 4 protein</fullName>
    </submittedName>
</protein>
<sequence>MPGPGEGTPHRTRVGSRGGSRVAVVNWRDLSHPAAGGAERYAWEIARRFVAEGRRVDYVTGRARGQSRRETVDGVRVVRLGGRFTIYPLVLAWMLVRRRSWDAVLDCQNGIPFFTPWVLPRGVPVFCVVHHVHDEQFGMHFPAWLARVGRFLEGPVARRAYRRHACVAVSPSTVAAMRERLGWTGPVYVVPNGVVPPVSPPVSPAGSPPGDGAGLVCVSRLVPHKRLDRLLDLAERLQTPVHLVGRGPDEDRLRAEVTARGLDHLVILHGYLPEDAKNALVGRSRLHLSTSRGEGWGLSVTEAAALGVPTVAYDVDGLRDAVRDGVTGWLVPAGEDAGDTVERALKELADPRRRRETAAACRDWAGRFDWARSAARMAALVDAAVRRGTAHSARPEAVVVRGADGERVVEGPVRDELLERGEAEPVRTATELERLLGRAGGWPR</sequence>
<keyword evidence="1" id="KW-0328">Glycosyltransferase</keyword>
<dbReference type="PANTHER" id="PTHR45947">
    <property type="entry name" value="SULFOQUINOVOSYL TRANSFERASE SQD2"/>
    <property type="match status" value="1"/>
</dbReference>
<accession>A0ABP8PJD3</accession>
<reference evidence="6" key="1">
    <citation type="journal article" date="2019" name="Int. J. Syst. Evol. Microbiol.">
        <title>The Global Catalogue of Microorganisms (GCM) 10K type strain sequencing project: providing services to taxonomists for standard genome sequencing and annotation.</title>
        <authorList>
            <consortium name="The Broad Institute Genomics Platform"/>
            <consortium name="The Broad Institute Genome Sequencing Center for Infectious Disease"/>
            <person name="Wu L."/>
            <person name="Ma J."/>
        </authorList>
    </citation>
    <scope>NUCLEOTIDE SEQUENCE [LARGE SCALE GENOMIC DNA]</scope>
    <source>
        <strain evidence="6">JCM 17933</strain>
    </source>
</reference>
<organism evidence="5 6">
    <name type="scientific">Actinoallomurus oryzae</name>
    <dbReference type="NCBI Taxonomy" id="502180"/>
    <lineage>
        <taxon>Bacteria</taxon>
        <taxon>Bacillati</taxon>
        <taxon>Actinomycetota</taxon>
        <taxon>Actinomycetes</taxon>
        <taxon>Streptosporangiales</taxon>
        <taxon>Thermomonosporaceae</taxon>
        <taxon>Actinoallomurus</taxon>
    </lineage>
</organism>
<evidence type="ECO:0000256" key="1">
    <source>
        <dbReference type="ARBA" id="ARBA00022676"/>
    </source>
</evidence>
<keyword evidence="2" id="KW-0808">Transferase</keyword>
<evidence type="ECO:0000259" key="4">
    <source>
        <dbReference type="Pfam" id="PF13439"/>
    </source>
</evidence>
<name>A0ABP8PJD3_9ACTN</name>
<dbReference type="Pfam" id="PF00534">
    <property type="entry name" value="Glycos_transf_1"/>
    <property type="match status" value="1"/>
</dbReference>
<evidence type="ECO:0000313" key="6">
    <source>
        <dbReference type="Proteomes" id="UP001500503"/>
    </source>
</evidence>
<dbReference type="InterPro" id="IPR001296">
    <property type="entry name" value="Glyco_trans_1"/>
</dbReference>
<dbReference type="Proteomes" id="UP001500503">
    <property type="component" value="Unassembled WGS sequence"/>
</dbReference>
<comment type="caution">
    <text evidence="5">The sequence shown here is derived from an EMBL/GenBank/DDBJ whole genome shotgun (WGS) entry which is preliminary data.</text>
</comment>
<dbReference type="Gene3D" id="3.40.50.2000">
    <property type="entry name" value="Glycogen Phosphorylase B"/>
    <property type="match status" value="2"/>
</dbReference>
<dbReference type="InterPro" id="IPR050194">
    <property type="entry name" value="Glycosyltransferase_grp1"/>
</dbReference>
<dbReference type="Pfam" id="PF13439">
    <property type="entry name" value="Glyco_transf_4"/>
    <property type="match status" value="1"/>
</dbReference>
<feature type="domain" description="Glycosyltransferase subfamily 4-like N-terminal" evidence="4">
    <location>
        <begin position="36"/>
        <end position="194"/>
    </location>
</feature>
<dbReference type="SUPFAM" id="SSF53756">
    <property type="entry name" value="UDP-Glycosyltransferase/glycogen phosphorylase"/>
    <property type="match status" value="1"/>
</dbReference>
<gene>
    <name evidence="5" type="ORF">GCM10023191_015940</name>
</gene>
<evidence type="ECO:0000256" key="2">
    <source>
        <dbReference type="ARBA" id="ARBA00022679"/>
    </source>
</evidence>
<evidence type="ECO:0000313" key="5">
    <source>
        <dbReference type="EMBL" id="GAA4487689.1"/>
    </source>
</evidence>
<evidence type="ECO:0000259" key="3">
    <source>
        <dbReference type="Pfam" id="PF00534"/>
    </source>
</evidence>
<dbReference type="EMBL" id="BAABHF010000012">
    <property type="protein sequence ID" value="GAA4487689.1"/>
    <property type="molecule type" value="Genomic_DNA"/>
</dbReference>
<dbReference type="PANTHER" id="PTHR45947:SF3">
    <property type="entry name" value="SULFOQUINOVOSYL TRANSFERASE SQD2"/>
    <property type="match status" value="1"/>
</dbReference>